<reference evidence="2" key="1">
    <citation type="submission" date="2018-05" db="EMBL/GenBank/DDBJ databases">
        <authorList>
            <person name="Lanie J.A."/>
            <person name="Ng W.-L."/>
            <person name="Kazmierczak K.M."/>
            <person name="Andrzejewski T.M."/>
            <person name="Davidsen T.M."/>
            <person name="Wayne K.J."/>
            <person name="Tettelin H."/>
            <person name="Glass J.I."/>
            <person name="Rusch D."/>
            <person name="Podicherti R."/>
            <person name="Tsui H.-C.T."/>
            <person name="Winkler M.E."/>
        </authorList>
    </citation>
    <scope>NUCLEOTIDE SEQUENCE</scope>
</reference>
<dbReference type="GO" id="GO:0003677">
    <property type="term" value="F:DNA binding"/>
    <property type="evidence" value="ECO:0007669"/>
    <property type="project" value="InterPro"/>
</dbReference>
<proteinExistence type="predicted"/>
<accession>A0A381W1X4</accession>
<evidence type="ECO:0000259" key="1">
    <source>
        <dbReference type="PROSITE" id="PS50943"/>
    </source>
</evidence>
<feature type="domain" description="HTH cro/C1-type" evidence="1">
    <location>
        <begin position="7"/>
        <end position="62"/>
    </location>
</feature>
<dbReference type="AlphaFoldDB" id="A0A381W1X4"/>
<dbReference type="SMART" id="SM00530">
    <property type="entry name" value="HTH_XRE"/>
    <property type="match status" value="1"/>
</dbReference>
<dbReference type="PANTHER" id="PTHR37301">
    <property type="entry name" value="DNA-BINDING PROTEIN-RELATED"/>
    <property type="match status" value="1"/>
</dbReference>
<protein>
    <recommendedName>
        <fullName evidence="1">HTH cro/C1-type domain-containing protein</fullName>
    </recommendedName>
</protein>
<dbReference type="InterPro" id="IPR010982">
    <property type="entry name" value="Lambda_DNA-bd_dom_sf"/>
</dbReference>
<gene>
    <name evidence="2" type="ORF">METZ01_LOCUS99215</name>
</gene>
<name>A0A381W1X4_9ZZZZ</name>
<dbReference type="EMBL" id="UINC01010422">
    <property type="protein sequence ID" value="SVA46361.1"/>
    <property type="molecule type" value="Genomic_DNA"/>
</dbReference>
<dbReference type="Gene3D" id="1.10.260.40">
    <property type="entry name" value="lambda repressor-like DNA-binding domains"/>
    <property type="match status" value="1"/>
</dbReference>
<sequence length="73" mass="8073">MSIVVNLDKMLVEKKMSSKELAQHVGITEQNISLLKTGRVRGIRFTTLEKICETLKCQPGDILAYNANEIPGG</sequence>
<dbReference type="PANTHER" id="PTHR37301:SF1">
    <property type="entry name" value="DNA-BINDING PROTEIN"/>
    <property type="match status" value="1"/>
</dbReference>
<dbReference type="CDD" id="cd00093">
    <property type="entry name" value="HTH_XRE"/>
    <property type="match status" value="1"/>
</dbReference>
<dbReference type="PROSITE" id="PS50943">
    <property type="entry name" value="HTH_CROC1"/>
    <property type="match status" value="1"/>
</dbReference>
<dbReference type="Pfam" id="PF13443">
    <property type="entry name" value="HTH_26"/>
    <property type="match status" value="1"/>
</dbReference>
<dbReference type="InterPro" id="IPR001387">
    <property type="entry name" value="Cro/C1-type_HTH"/>
</dbReference>
<organism evidence="2">
    <name type="scientific">marine metagenome</name>
    <dbReference type="NCBI Taxonomy" id="408172"/>
    <lineage>
        <taxon>unclassified sequences</taxon>
        <taxon>metagenomes</taxon>
        <taxon>ecological metagenomes</taxon>
    </lineage>
</organism>
<evidence type="ECO:0000313" key="2">
    <source>
        <dbReference type="EMBL" id="SVA46361.1"/>
    </source>
</evidence>
<dbReference type="SUPFAM" id="SSF47413">
    <property type="entry name" value="lambda repressor-like DNA-binding domains"/>
    <property type="match status" value="1"/>
</dbReference>